<dbReference type="EMBL" id="OBDO01000020">
    <property type="protein sequence ID" value="SNX99403.1"/>
    <property type="molecule type" value="Genomic_DNA"/>
</dbReference>
<dbReference type="InterPro" id="IPR051203">
    <property type="entry name" value="Polysaccharide_Synthase-Rel"/>
</dbReference>
<dbReference type="AlphaFoldDB" id="A0A285EKN4"/>
<keyword evidence="1" id="KW-1133">Transmembrane helix</keyword>
<evidence type="ECO:0000313" key="3">
    <source>
        <dbReference type="Proteomes" id="UP000219514"/>
    </source>
</evidence>
<reference evidence="2 3" key="1">
    <citation type="submission" date="2017-09" db="EMBL/GenBank/DDBJ databases">
        <authorList>
            <person name="Ehlers B."/>
            <person name="Leendertz F.H."/>
        </authorList>
    </citation>
    <scope>NUCLEOTIDE SEQUENCE [LARGE SCALE GENOMIC DNA]</scope>
    <source>
        <strain evidence="2 3">DSM 46844</strain>
    </source>
</reference>
<keyword evidence="1" id="KW-0472">Membrane</keyword>
<dbReference type="SUPFAM" id="SSF51735">
    <property type="entry name" value="NAD(P)-binding Rossmann-fold domains"/>
    <property type="match status" value="1"/>
</dbReference>
<feature type="transmembrane region" description="Helical" evidence="1">
    <location>
        <begin position="170"/>
        <end position="194"/>
    </location>
</feature>
<feature type="transmembrane region" description="Helical" evidence="1">
    <location>
        <begin position="76"/>
        <end position="96"/>
    </location>
</feature>
<evidence type="ECO:0000313" key="2">
    <source>
        <dbReference type="EMBL" id="SNX99403.1"/>
    </source>
</evidence>
<protein>
    <submittedName>
        <fullName evidence="2">CoA-binding domain-containing protein</fullName>
    </submittedName>
</protein>
<dbReference type="Pfam" id="PF13727">
    <property type="entry name" value="CoA_binding_3"/>
    <property type="match status" value="1"/>
</dbReference>
<dbReference type="Gene3D" id="3.40.50.720">
    <property type="entry name" value="NAD(P)-binding Rossmann-like Domain"/>
    <property type="match status" value="1"/>
</dbReference>
<feature type="transmembrane region" description="Helical" evidence="1">
    <location>
        <begin position="137"/>
        <end position="158"/>
    </location>
</feature>
<dbReference type="Proteomes" id="UP000219514">
    <property type="component" value="Unassembled WGS sequence"/>
</dbReference>
<gene>
    <name evidence="2" type="ORF">SAMN06893097_1201</name>
</gene>
<dbReference type="PANTHER" id="PTHR43318:SF2">
    <property type="entry name" value="UDP-N-ACETYLGLUCOSAMINE 4,6-DEHYDRATASE (INVERTING)"/>
    <property type="match status" value="1"/>
</dbReference>
<organism evidence="2 3">
    <name type="scientific">Geodermatophilus sabuli</name>
    <dbReference type="NCBI Taxonomy" id="1564158"/>
    <lineage>
        <taxon>Bacteria</taxon>
        <taxon>Bacillati</taxon>
        <taxon>Actinomycetota</taxon>
        <taxon>Actinomycetes</taxon>
        <taxon>Geodermatophilales</taxon>
        <taxon>Geodermatophilaceae</taxon>
        <taxon>Geodermatophilus</taxon>
    </lineage>
</organism>
<sequence>MARTGVRRLRRPMGHMDEEGVILSGNEQLAVRLDDAEAAPAPPVPDPVLQQESPDSVLAPAGGAPGWLTRWGIGPVLAAADLLAVAIGVLGFEAIGRAIGVDSPARKIAAFGIVLLALVWLAGLYRSRLSLSVLDDLPALAGRWLAAVGLAVLGQIAWSRAVWQDYVIDWQFLWGALAAGVAMVVLRAVGYAVVRRLRARRVVAHRALVLGAGRIGHQVADILTSHPEYGLEPVGFVDSDPILHGGGTLPVLGSPRALTSLLAQHQVGAVVVAFSSIKESDMVGVIRACDRYRCELFVVPRLFELQHVHDEMDNAWGLPLVRLRRATYRSRSWRVKRLIDVAVSATALLLLAPVMLLLAA</sequence>
<proteinExistence type="predicted"/>
<name>A0A285EKN4_9ACTN</name>
<feature type="transmembrane region" description="Helical" evidence="1">
    <location>
        <begin position="108"/>
        <end position="125"/>
    </location>
</feature>
<dbReference type="InterPro" id="IPR036291">
    <property type="entry name" value="NAD(P)-bd_dom_sf"/>
</dbReference>
<accession>A0A285EKN4</accession>
<dbReference type="PANTHER" id="PTHR43318">
    <property type="entry name" value="UDP-N-ACETYLGLUCOSAMINE 4,6-DEHYDRATASE"/>
    <property type="match status" value="1"/>
</dbReference>
<evidence type="ECO:0000256" key="1">
    <source>
        <dbReference type="SAM" id="Phobius"/>
    </source>
</evidence>
<keyword evidence="1" id="KW-0812">Transmembrane</keyword>
<feature type="non-terminal residue" evidence="2">
    <location>
        <position position="360"/>
    </location>
</feature>
<feature type="transmembrane region" description="Helical" evidence="1">
    <location>
        <begin position="338"/>
        <end position="359"/>
    </location>
</feature>
<keyword evidence="3" id="KW-1185">Reference proteome</keyword>